<dbReference type="OrthoDB" id="427213at2759"/>
<organism evidence="7 8">
    <name type="scientific">Eremothecium gossypii (strain ATCC 10895 / CBS 109.51 / FGSC 9923 / NRRL Y-1056)</name>
    <name type="common">Yeast</name>
    <name type="synonym">Ashbya gossypii</name>
    <dbReference type="NCBI Taxonomy" id="284811"/>
    <lineage>
        <taxon>Eukaryota</taxon>
        <taxon>Fungi</taxon>
        <taxon>Dikarya</taxon>
        <taxon>Ascomycota</taxon>
        <taxon>Saccharomycotina</taxon>
        <taxon>Saccharomycetes</taxon>
        <taxon>Saccharomycetales</taxon>
        <taxon>Saccharomycetaceae</taxon>
        <taxon>Eremothecium</taxon>
    </lineage>
</organism>
<evidence type="ECO:0000259" key="6">
    <source>
        <dbReference type="PROSITE" id="PS50801"/>
    </source>
</evidence>
<dbReference type="Pfam" id="PF00916">
    <property type="entry name" value="Sulfate_transp"/>
    <property type="match status" value="1"/>
</dbReference>
<reference evidence="8" key="2">
    <citation type="journal article" date="2013" name="G3 (Bethesda)">
        <title>Genomes of Ashbya fungi isolated from insects reveal four mating-type loci, numerous translocations, lack of transposons, and distinct gene duplications.</title>
        <authorList>
            <person name="Dietrich F.S."/>
            <person name="Voegeli S."/>
            <person name="Kuo S."/>
            <person name="Philippsen P."/>
        </authorList>
    </citation>
    <scope>GENOME REANNOTATION</scope>
    <source>
        <strain evidence="8">ATCC 10895 / CBS 109.51 / FGSC 9923 / NRRL Y-1056</strain>
    </source>
</reference>
<evidence type="ECO:0000256" key="2">
    <source>
        <dbReference type="ARBA" id="ARBA00022692"/>
    </source>
</evidence>
<dbReference type="InterPro" id="IPR001902">
    <property type="entry name" value="SLC26A/SulP_fam"/>
</dbReference>
<feature type="transmembrane region" description="Helical" evidence="5">
    <location>
        <begin position="263"/>
        <end position="283"/>
    </location>
</feature>
<evidence type="ECO:0000256" key="4">
    <source>
        <dbReference type="ARBA" id="ARBA00023136"/>
    </source>
</evidence>
<comment type="subcellular location">
    <subcellularLocation>
        <location evidence="1">Membrane</location>
        <topology evidence="1">Multi-pass membrane protein</topology>
    </subcellularLocation>
</comment>
<dbReference type="CDD" id="cd07042">
    <property type="entry name" value="STAS_SulP_like_sulfate_transporter"/>
    <property type="match status" value="1"/>
</dbReference>
<dbReference type="GO" id="GO:0016020">
    <property type="term" value="C:membrane"/>
    <property type="evidence" value="ECO:0007669"/>
    <property type="project" value="UniProtKB-SubCell"/>
</dbReference>
<dbReference type="InterPro" id="IPR036513">
    <property type="entry name" value="STAS_dom_sf"/>
</dbReference>
<feature type="transmembrane region" description="Helical" evidence="5">
    <location>
        <begin position="450"/>
        <end position="477"/>
    </location>
</feature>
<evidence type="ECO:0000313" key="8">
    <source>
        <dbReference type="Proteomes" id="UP000000591"/>
    </source>
</evidence>
<evidence type="ECO:0000256" key="1">
    <source>
        <dbReference type="ARBA" id="ARBA00004141"/>
    </source>
</evidence>
<dbReference type="SUPFAM" id="SSF52091">
    <property type="entry name" value="SpoIIaa-like"/>
    <property type="match status" value="1"/>
</dbReference>
<proteinExistence type="predicted"/>
<feature type="transmembrane region" description="Helical" evidence="5">
    <location>
        <begin position="409"/>
        <end position="430"/>
    </location>
</feature>
<dbReference type="InterPro" id="IPR002645">
    <property type="entry name" value="STAS_dom"/>
</dbReference>
<feature type="transmembrane region" description="Helical" evidence="5">
    <location>
        <begin position="380"/>
        <end position="402"/>
    </location>
</feature>
<dbReference type="KEGG" id="ago:AGOS_AGR213C"/>
<protein>
    <submittedName>
        <fullName evidence="7">AGR213Cp</fullName>
    </submittedName>
</protein>
<dbReference type="GeneID" id="4623181"/>
<keyword evidence="8" id="KW-1185">Reference proteome</keyword>
<dbReference type="InterPro" id="IPR011547">
    <property type="entry name" value="SLC26A/SulP_dom"/>
</dbReference>
<evidence type="ECO:0000256" key="5">
    <source>
        <dbReference type="SAM" id="Phobius"/>
    </source>
</evidence>
<dbReference type="eggNOG" id="KOG0236">
    <property type="taxonomic scope" value="Eukaryota"/>
</dbReference>
<feature type="transmembrane region" description="Helical" evidence="5">
    <location>
        <begin position="320"/>
        <end position="341"/>
    </location>
</feature>
<sequence length="689" mass="76858">MSDESSRTLLPRPGVMPASSTMSLRSYRAIKVDKPLRHDTKSYVSYYLPILRWLPEYSWGKMAKDMLAGLTLTSFQIPLAISLTTMAHVSPYAGLYALVIPPLIYAVFGSVPTMVVGPQTVASLVVGQSCDAWAHKSLEPLMTVAVIGCISGVLVFAMGIFRLGFIDNAISKAFLKGFTSALAVVMLITELLPQLQIDDRYKQALKEGKVGSAAWDKLVFALENAREYSNPFSVKLSVAAFSILLLSKYLKKYLTAKYGWTKLTFFPDLLLVVLGSILLSFYYDWDNKYNLPIVGDLPPNKDHIKVPIQSFQEFKDLFDASFLVAILGLFESATAFKSISATFDIDVSSNRELVSLGLINIVGSVFSSLPAFGGYGRSKLNIFCGAQTPMAGIFVSLSAIFCMRFLMGVFHYLPLCILAVIISFIAYNLLEEVPGDMFFYWSVSGYQELITFSAVVLSTLIWSPQFGLVMGLGLTMIRLLKHTTQSRIQILGKDPITKKFRNIYSEHNEEIPLEEIEKTMVIKVPEPLVFWNVPDLMKKVKRLEKYGSLYVHPSYPTSLRPVSGVTTLKDNVYVKYIIMDLLGMTYIDMSALQALVDMVVNYHKRGIYVIFCRSSIRDLKNKFDKSGITRLQADFISRQLLYQEGIPHDHLQFLKLGLYGSVDEAVTAVDMLEVLSSTSSGTAQNGRMA</sequence>
<feature type="transmembrane region" description="Helical" evidence="5">
    <location>
        <begin position="232"/>
        <end position="251"/>
    </location>
</feature>
<feature type="domain" description="STAS" evidence="6">
    <location>
        <begin position="509"/>
        <end position="669"/>
    </location>
</feature>
<reference evidence="7 8" key="1">
    <citation type="journal article" date="2004" name="Science">
        <title>The Ashbya gossypii genome as a tool for mapping the ancient Saccharomyces cerevisiae genome.</title>
        <authorList>
            <person name="Dietrich F.S."/>
            <person name="Voegeli S."/>
            <person name="Brachat S."/>
            <person name="Lerch A."/>
            <person name="Gates K."/>
            <person name="Steiner S."/>
            <person name="Mohr C."/>
            <person name="Pohlmann R."/>
            <person name="Luedi P."/>
            <person name="Choi S."/>
            <person name="Wing R.A."/>
            <person name="Flavier A."/>
            <person name="Gaffney T.D."/>
            <person name="Philippsen P."/>
        </authorList>
    </citation>
    <scope>NUCLEOTIDE SEQUENCE [LARGE SCALE GENOMIC DNA]</scope>
    <source>
        <strain evidence="8">ATCC 10895 / CBS 109.51 / FGSC 9923 / NRRL Y-1056</strain>
    </source>
</reference>
<dbReference type="GO" id="GO:0015116">
    <property type="term" value="F:sulfate transmembrane transporter activity"/>
    <property type="evidence" value="ECO:0000318"/>
    <property type="project" value="GO_Central"/>
</dbReference>
<dbReference type="InParanoid" id="Q74ZI9"/>
<dbReference type="GO" id="GO:0055085">
    <property type="term" value="P:transmembrane transport"/>
    <property type="evidence" value="ECO:0000318"/>
    <property type="project" value="GO_Central"/>
</dbReference>
<dbReference type="FunCoup" id="Q74ZI9">
    <property type="interactions" value="314"/>
</dbReference>
<evidence type="ECO:0000313" key="7">
    <source>
        <dbReference type="EMBL" id="AAS54703.1"/>
    </source>
</evidence>
<dbReference type="OMA" id="TGPMSVT"/>
<keyword evidence="4 5" id="KW-0472">Membrane</keyword>
<feature type="transmembrane region" description="Helical" evidence="5">
    <location>
        <begin position="353"/>
        <end position="374"/>
    </location>
</feature>
<keyword evidence="2 5" id="KW-0812">Transmembrane</keyword>
<dbReference type="PANTHER" id="PTHR11814">
    <property type="entry name" value="SULFATE TRANSPORTER"/>
    <property type="match status" value="1"/>
</dbReference>
<name>Q74ZI9_EREGS</name>
<dbReference type="EMBL" id="AE016820">
    <property type="protein sequence ID" value="AAS54703.1"/>
    <property type="molecule type" value="Genomic_DNA"/>
</dbReference>
<feature type="transmembrane region" description="Helical" evidence="5">
    <location>
        <begin position="95"/>
        <end position="115"/>
    </location>
</feature>
<keyword evidence="3 5" id="KW-1133">Transmembrane helix</keyword>
<dbReference type="RefSeq" id="NP_986879.1">
    <property type="nucleotide sequence ID" value="NM_211941.1"/>
</dbReference>
<accession>Q74ZI9</accession>
<dbReference type="AlphaFoldDB" id="Q74ZI9"/>
<dbReference type="HOGENOM" id="CLU_003182_10_2_1"/>
<dbReference type="PROSITE" id="PS50801">
    <property type="entry name" value="STAS"/>
    <property type="match status" value="1"/>
</dbReference>
<dbReference type="Proteomes" id="UP000000591">
    <property type="component" value="Chromosome VII"/>
</dbReference>
<feature type="transmembrane region" description="Helical" evidence="5">
    <location>
        <begin position="141"/>
        <end position="161"/>
    </location>
</feature>
<dbReference type="STRING" id="284811.Q74ZI9"/>
<evidence type="ECO:0000256" key="3">
    <source>
        <dbReference type="ARBA" id="ARBA00022989"/>
    </source>
</evidence>
<dbReference type="Gene3D" id="3.30.750.24">
    <property type="entry name" value="STAS domain"/>
    <property type="match status" value="1"/>
</dbReference>
<feature type="transmembrane region" description="Helical" evidence="5">
    <location>
        <begin position="173"/>
        <end position="192"/>
    </location>
</feature>
<gene>
    <name evidence="7" type="ORF">AGOS_AGR213C</name>
</gene>
<dbReference type="Pfam" id="PF01740">
    <property type="entry name" value="STAS"/>
    <property type="match status" value="1"/>
</dbReference>